<dbReference type="SMART" id="SM00369">
    <property type="entry name" value="LRR_TYP"/>
    <property type="match status" value="15"/>
</dbReference>
<dbReference type="InterPro" id="IPR001611">
    <property type="entry name" value="Leu-rich_rpt"/>
</dbReference>
<dbReference type="KEGG" id="gmw:113512725"/>
<organism evidence="6 7">
    <name type="scientific">Galleria mellonella</name>
    <name type="common">Greater wax moth</name>
    <dbReference type="NCBI Taxonomy" id="7137"/>
    <lineage>
        <taxon>Eukaryota</taxon>
        <taxon>Metazoa</taxon>
        <taxon>Ecdysozoa</taxon>
        <taxon>Arthropoda</taxon>
        <taxon>Hexapoda</taxon>
        <taxon>Insecta</taxon>
        <taxon>Pterygota</taxon>
        <taxon>Neoptera</taxon>
        <taxon>Endopterygota</taxon>
        <taxon>Lepidoptera</taxon>
        <taxon>Glossata</taxon>
        <taxon>Ditrysia</taxon>
        <taxon>Pyraloidea</taxon>
        <taxon>Pyralidae</taxon>
        <taxon>Galleriinae</taxon>
        <taxon>Galleria</taxon>
    </lineage>
</organism>
<feature type="transmembrane region" description="Helical" evidence="4">
    <location>
        <begin position="997"/>
        <end position="1021"/>
    </location>
</feature>
<accession>A0A6J1WF46</accession>
<dbReference type="GeneID" id="113512725"/>
<keyword evidence="6" id="KW-1185">Reference proteome</keyword>
<keyword evidence="4" id="KW-1133">Transmembrane helix</keyword>
<dbReference type="Gene3D" id="3.80.10.10">
    <property type="entry name" value="Ribonuclease Inhibitor"/>
    <property type="match status" value="5"/>
</dbReference>
<evidence type="ECO:0000313" key="7">
    <source>
        <dbReference type="RefSeq" id="XP_026752440.2"/>
    </source>
</evidence>
<evidence type="ECO:0000313" key="6">
    <source>
        <dbReference type="Proteomes" id="UP001652740"/>
    </source>
</evidence>
<evidence type="ECO:0000256" key="5">
    <source>
        <dbReference type="SAM" id="SignalP"/>
    </source>
</evidence>
<dbReference type="InParanoid" id="A0A6J1WF46"/>
<sequence>MDFKNLALFLFLISIINGTKSDHEGFCIFTEFDTSPCIGNVVCDGNRIYRYAYDSIRSWSCLNNHYYNRGRYYNSYDSQNSRLDSDYYQIYLKIYNLKSKSSDGIPLNKDSSILPTQIPKSNIKSLEVTNCEMVSLPDEVYNLPKITQIQVSHNDLTTINLLNFAKNYNLLKINASNNVITELDDSHMSTIDLVRNGNIISLIDLSHNLISEIPNNHFKNFDNLLHLNLSHNNINSFEILTFEGLSKLQTLYLSNNKLKDIGHTLMRFSDLLDLTLDNNEITVIIEPNFKVMSKLEKLNLSSNVIQDIEETAFQNLSDLQVLDLSNNKITFLSNIFFKNNNKLKTVYISYNAFTTIPSEIFSGKAIEQFHMFNNNITGVIDSTMFNGICEPNLDLSNNKILAIKSVIYKNCIYPIESLNFSKNIIHNISQEAFKTLESLVDLDLSYNNLNYIDFNISYLNKLEIYVSHNQIKKITKLVLKNLTSLKILDLSQNAIIEIENNSFDDLLSLETLYLNDNLFTNSLKSHIFQKLVALKDLNIMNTRTFTYENETFSGMTSLKVLNSSYGELSTLDYAAFKNTGSLEILDLSHNILEKFFIDTASIASVNKLYLNNNKIRTISKETFYGLTNIDTVFLENNNIVSLDADSFTSLTKLSHVYLDHNEELVLNGTEFDNLSSLVHVSFKSVKKHFNFQSSKNTTINKLDLSYCGITEIYPLFIYKIKRMSYLNLSSNKIKFIDKHSFQSMPYLTVLDMSSNLITSIQPGSFLHTKEIRSLNLYGNDIPSLQYGVFDGLENMHELNLSSNSLHSFEVNLLHKSPAVAIISLNDNLIEKINFDKFMDTHVKKLFIGGNIIPCNDLIKLKAQDLGELEITAEILDYHSENVDGVTCRTDLVKTNYQTPNNNILSNITTAFDTLSNAMEIFRNTIQNFANRNIVDTDEIQKNMKEVLNSINKLIKVYNESQTTTNNYLKQLLEKDNAQIIVREHVKSDKKEVRNSNIPIYVTLACLVVLLGLCGFFIYSYYKWRNRLNNDRIMPSVQHLTNDVIEMD</sequence>
<dbReference type="SMART" id="SM00365">
    <property type="entry name" value="LRR_SD22"/>
    <property type="match status" value="6"/>
</dbReference>
<feature type="signal peptide" evidence="5">
    <location>
        <begin position="1"/>
        <end position="21"/>
    </location>
</feature>
<dbReference type="PANTHER" id="PTHR24373">
    <property type="entry name" value="SLIT RELATED LEUCINE-RICH REPEAT NEURONAL PROTEIN"/>
    <property type="match status" value="1"/>
</dbReference>
<evidence type="ECO:0000256" key="4">
    <source>
        <dbReference type="SAM" id="Phobius"/>
    </source>
</evidence>
<name>A0A6J1WF46_GALME</name>
<dbReference type="SUPFAM" id="SSF52058">
    <property type="entry name" value="L domain-like"/>
    <property type="match status" value="3"/>
</dbReference>
<keyword evidence="2 5" id="KW-0732">Signal</keyword>
<dbReference type="Pfam" id="PF13855">
    <property type="entry name" value="LRR_8"/>
    <property type="match status" value="7"/>
</dbReference>
<dbReference type="InterPro" id="IPR032675">
    <property type="entry name" value="LRR_dom_sf"/>
</dbReference>
<keyword evidence="3" id="KW-0677">Repeat</keyword>
<reference evidence="7" key="1">
    <citation type="submission" date="2025-08" db="UniProtKB">
        <authorList>
            <consortium name="RefSeq"/>
        </authorList>
    </citation>
    <scope>IDENTIFICATION</scope>
    <source>
        <tissue evidence="7">Whole larvae</tissue>
    </source>
</reference>
<proteinExistence type="predicted"/>
<feature type="chain" id="PRO_5047472488" evidence="5">
    <location>
        <begin position="22"/>
        <end position="1047"/>
    </location>
</feature>
<dbReference type="PANTHER" id="PTHR24373:SF275">
    <property type="entry name" value="TIR DOMAIN-CONTAINING PROTEIN"/>
    <property type="match status" value="1"/>
</dbReference>
<keyword evidence="1" id="KW-0433">Leucine-rich repeat</keyword>
<dbReference type="InterPro" id="IPR050328">
    <property type="entry name" value="Dev_Immune_Receptor"/>
</dbReference>
<dbReference type="InterPro" id="IPR003591">
    <property type="entry name" value="Leu-rich_rpt_typical-subtyp"/>
</dbReference>
<evidence type="ECO:0000256" key="1">
    <source>
        <dbReference type="ARBA" id="ARBA00022614"/>
    </source>
</evidence>
<dbReference type="RefSeq" id="XP_026752440.2">
    <property type="nucleotide sequence ID" value="XM_026896639.3"/>
</dbReference>
<dbReference type="PROSITE" id="PS51450">
    <property type="entry name" value="LRR"/>
    <property type="match status" value="6"/>
</dbReference>
<dbReference type="AlphaFoldDB" id="A0A6J1WF46"/>
<protein>
    <submittedName>
        <fullName evidence="7">LOW QUALITY PROTEIN: protein artichoke-like</fullName>
    </submittedName>
</protein>
<keyword evidence="4" id="KW-0812">Transmembrane</keyword>
<dbReference type="PRINTS" id="PR00019">
    <property type="entry name" value="LEURICHRPT"/>
</dbReference>
<evidence type="ECO:0000256" key="3">
    <source>
        <dbReference type="ARBA" id="ARBA00022737"/>
    </source>
</evidence>
<dbReference type="Proteomes" id="UP001652740">
    <property type="component" value="Unplaced"/>
</dbReference>
<evidence type="ECO:0000256" key="2">
    <source>
        <dbReference type="ARBA" id="ARBA00022729"/>
    </source>
</evidence>
<gene>
    <name evidence="7" type="primary">LOC113512725</name>
</gene>
<keyword evidence="4" id="KW-0472">Membrane</keyword>